<accession>A0A133U5L1</accession>
<evidence type="ECO:0000256" key="1">
    <source>
        <dbReference type="SAM" id="Phobius"/>
    </source>
</evidence>
<organism evidence="2 3">
    <name type="scientific">candidate division MSBL1 archaeon SCGC-AAA259B11</name>
    <dbReference type="NCBI Taxonomy" id="1698260"/>
    <lineage>
        <taxon>Archaea</taxon>
        <taxon>Methanobacteriati</taxon>
        <taxon>Methanobacteriota</taxon>
        <taxon>candidate division MSBL1</taxon>
    </lineage>
</organism>
<protein>
    <submittedName>
        <fullName evidence="2">Uncharacterized protein</fullName>
    </submittedName>
</protein>
<feature type="transmembrane region" description="Helical" evidence="1">
    <location>
        <begin position="9"/>
        <end position="28"/>
    </location>
</feature>
<gene>
    <name evidence="2" type="ORF">AKJ61_02780</name>
</gene>
<evidence type="ECO:0000313" key="3">
    <source>
        <dbReference type="Proteomes" id="UP000070184"/>
    </source>
</evidence>
<sequence length="62" mass="6834">MKFGELKNTIMAIILIQSIVGILFFKWIGKVPGVNTYSLILSIILLIVFSSAIATIVYFLAS</sequence>
<dbReference type="Proteomes" id="UP000070184">
    <property type="component" value="Unassembled WGS sequence"/>
</dbReference>
<keyword evidence="1" id="KW-1133">Transmembrane helix</keyword>
<keyword evidence="3" id="KW-1185">Reference proteome</keyword>
<comment type="caution">
    <text evidence="2">The sequence shown here is derived from an EMBL/GenBank/DDBJ whole genome shotgun (WGS) entry which is preliminary data.</text>
</comment>
<name>A0A133U5L1_9EURY</name>
<feature type="transmembrane region" description="Helical" evidence="1">
    <location>
        <begin position="40"/>
        <end position="61"/>
    </location>
</feature>
<evidence type="ECO:0000313" key="2">
    <source>
        <dbReference type="EMBL" id="KXA89472.1"/>
    </source>
</evidence>
<keyword evidence="1" id="KW-0812">Transmembrane</keyword>
<dbReference type="EMBL" id="LHXK01000035">
    <property type="protein sequence ID" value="KXA89472.1"/>
    <property type="molecule type" value="Genomic_DNA"/>
</dbReference>
<dbReference type="AlphaFoldDB" id="A0A133U5L1"/>
<proteinExistence type="predicted"/>
<reference evidence="2 3" key="1">
    <citation type="journal article" date="2016" name="Sci. Rep.">
        <title>Metabolic traits of an uncultured archaeal lineage -MSBL1- from brine pools of the Red Sea.</title>
        <authorList>
            <person name="Mwirichia R."/>
            <person name="Alam I."/>
            <person name="Rashid M."/>
            <person name="Vinu M."/>
            <person name="Ba-Alawi W."/>
            <person name="Anthony Kamau A."/>
            <person name="Kamanda Ngugi D."/>
            <person name="Goker M."/>
            <person name="Klenk H.P."/>
            <person name="Bajic V."/>
            <person name="Stingl U."/>
        </authorList>
    </citation>
    <scope>NUCLEOTIDE SEQUENCE [LARGE SCALE GENOMIC DNA]</scope>
    <source>
        <strain evidence="2">SCGC-AAA259B11</strain>
    </source>
</reference>
<keyword evidence="1" id="KW-0472">Membrane</keyword>